<protein>
    <submittedName>
        <fullName evidence="1">Uncharacterized protein</fullName>
    </submittedName>
</protein>
<proteinExistence type="predicted"/>
<keyword evidence="2" id="KW-1185">Reference proteome</keyword>
<dbReference type="AlphaFoldDB" id="A0A0C9UHH6"/>
<dbReference type="OrthoDB" id="2576233at2759"/>
<dbReference type="Pfam" id="PF18759">
    <property type="entry name" value="Plavaka"/>
    <property type="match status" value="1"/>
</dbReference>
<dbReference type="HOGENOM" id="CLU_1579511_0_0_1"/>
<gene>
    <name evidence="1" type="ORF">M422DRAFT_254285</name>
</gene>
<reference evidence="1 2" key="1">
    <citation type="submission" date="2014-06" db="EMBL/GenBank/DDBJ databases">
        <title>Evolutionary Origins and Diversification of the Mycorrhizal Mutualists.</title>
        <authorList>
            <consortium name="DOE Joint Genome Institute"/>
            <consortium name="Mycorrhizal Genomics Consortium"/>
            <person name="Kohler A."/>
            <person name="Kuo A."/>
            <person name="Nagy L.G."/>
            <person name="Floudas D."/>
            <person name="Copeland A."/>
            <person name="Barry K.W."/>
            <person name="Cichocki N."/>
            <person name="Veneault-Fourrey C."/>
            <person name="LaButti K."/>
            <person name="Lindquist E.A."/>
            <person name="Lipzen A."/>
            <person name="Lundell T."/>
            <person name="Morin E."/>
            <person name="Murat C."/>
            <person name="Riley R."/>
            <person name="Ohm R."/>
            <person name="Sun H."/>
            <person name="Tunlid A."/>
            <person name="Henrissat B."/>
            <person name="Grigoriev I.V."/>
            <person name="Hibbett D.S."/>
            <person name="Martin F."/>
        </authorList>
    </citation>
    <scope>NUCLEOTIDE SEQUENCE [LARGE SCALE GENOMIC DNA]</scope>
    <source>
        <strain evidence="1 2">SS14</strain>
    </source>
</reference>
<accession>A0A0C9UHH6</accession>
<sequence>MNRVFLAAWLSDKEEQNLLAALGANSCTACLAETENLGEPKALWAHTSQDILKKIAQVKQKFDPTKELWDFIKECQNEHLSGVDQPFWADLPYTDICKVICNDTLHGLHKAFKDHTVQWNINCVTEIDTIVYEVSQRHLVSDIFLVEFPRLVNGQDGKQKIYSVSFFPF</sequence>
<dbReference type="EMBL" id="KN837129">
    <property type="protein sequence ID" value="KIJ42508.1"/>
    <property type="molecule type" value="Genomic_DNA"/>
</dbReference>
<evidence type="ECO:0000313" key="2">
    <source>
        <dbReference type="Proteomes" id="UP000054279"/>
    </source>
</evidence>
<name>A0A0C9UHH6_SPHS4</name>
<dbReference type="Proteomes" id="UP000054279">
    <property type="component" value="Unassembled WGS sequence"/>
</dbReference>
<dbReference type="InterPro" id="IPR041078">
    <property type="entry name" value="Plavaka"/>
</dbReference>
<organism evidence="1 2">
    <name type="scientific">Sphaerobolus stellatus (strain SS14)</name>
    <dbReference type="NCBI Taxonomy" id="990650"/>
    <lineage>
        <taxon>Eukaryota</taxon>
        <taxon>Fungi</taxon>
        <taxon>Dikarya</taxon>
        <taxon>Basidiomycota</taxon>
        <taxon>Agaricomycotina</taxon>
        <taxon>Agaricomycetes</taxon>
        <taxon>Phallomycetidae</taxon>
        <taxon>Geastrales</taxon>
        <taxon>Sphaerobolaceae</taxon>
        <taxon>Sphaerobolus</taxon>
    </lineage>
</organism>
<evidence type="ECO:0000313" key="1">
    <source>
        <dbReference type="EMBL" id="KIJ42508.1"/>
    </source>
</evidence>